<evidence type="ECO:0000256" key="4">
    <source>
        <dbReference type="ARBA" id="ARBA00022692"/>
    </source>
</evidence>
<gene>
    <name evidence="8" type="ORF">LX70_00117</name>
</gene>
<dbReference type="OrthoDB" id="9810206at2"/>
<evidence type="ECO:0000256" key="7">
    <source>
        <dbReference type="SAM" id="Phobius"/>
    </source>
</evidence>
<evidence type="ECO:0000256" key="6">
    <source>
        <dbReference type="ARBA" id="ARBA00023136"/>
    </source>
</evidence>
<protein>
    <submittedName>
        <fullName evidence="8">Putative oxidoreductase</fullName>
    </submittedName>
</protein>
<keyword evidence="9" id="KW-1185">Reference proteome</keyword>
<dbReference type="EMBL" id="PVEP01000001">
    <property type="protein sequence ID" value="PQV58308.1"/>
    <property type="molecule type" value="Genomic_DNA"/>
</dbReference>
<reference evidence="8 9" key="1">
    <citation type="submission" date="2018-02" db="EMBL/GenBank/DDBJ databases">
        <title>Genomic Encyclopedia of Archaeal and Bacterial Type Strains, Phase II (KMG-II): from individual species to whole genera.</title>
        <authorList>
            <person name="Goeker M."/>
        </authorList>
    </citation>
    <scope>NUCLEOTIDE SEQUENCE [LARGE SCALE GENOMIC DNA]</scope>
    <source>
        <strain evidence="8 9">DSM 18921</strain>
    </source>
</reference>
<feature type="transmembrane region" description="Helical" evidence="7">
    <location>
        <begin position="71"/>
        <end position="91"/>
    </location>
</feature>
<dbReference type="InterPro" id="IPR032808">
    <property type="entry name" value="DoxX"/>
</dbReference>
<name>A0A2S8SC65_9RHOB</name>
<evidence type="ECO:0000256" key="2">
    <source>
        <dbReference type="ARBA" id="ARBA00006679"/>
    </source>
</evidence>
<dbReference type="RefSeq" id="WP_105513523.1">
    <property type="nucleotide sequence ID" value="NZ_PVEP01000001.1"/>
</dbReference>
<evidence type="ECO:0000256" key="5">
    <source>
        <dbReference type="ARBA" id="ARBA00022989"/>
    </source>
</evidence>
<dbReference type="InterPro" id="IPR051907">
    <property type="entry name" value="DoxX-like_oxidoreductase"/>
</dbReference>
<dbReference type="AlphaFoldDB" id="A0A2S8SC65"/>
<evidence type="ECO:0000256" key="3">
    <source>
        <dbReference type="ARBA" id="ARBA00022475"/>
    </source>
</evidence>
<evidence type="ECO:0000256" key="1">
    <source>
        <dbReference type="ARBA" id="ARBA00004651"/>
    </source>
</evidence>
<comment type="similarity">
    <text evidence="2">Belongs to the DoxX family.</text>
</comment>
<organism evidence="8 9">
    <name type="scientific">Albidovulum denitrificans</name>
    <dbReference type="NCBI Taxonomy" id="404881"/>
    <lineage>
        <taxon>Bacteria</taxon>
        <taxon>Pseudomonadati</taxon>
        <taxon>Pseudomonadota</taxon>
        <taxon>Alphaproteobacteria</taxon>
        <taxon>Rhodobacterales</taxon>
        <taxon>Paracoccaceae</taxon>
        <taxon>Albidovulum</taxon>
    </lineage>
</organism>
<comment type="caution">
    <text evidence="8">The sequence shown here is derived from an EMBL/GenBank/DDBJ whole genome shotgun (WGS) entry which is preliminary data.</text>
</comment>
<dbReference type="PANTHER" id="PTHR33452:SF1">
    <property type="entry name" value="INNER MEMBRANE PROTEIN YPHA-RELATED"/>
    <property type="match status" value="1"/>
</dbReference>
<keyword evidence="4 7" id="KW-0812">Transmembrane</keyword>
<evidence type="ECO:0000313" key="8">
    <source>
        <dbReference type="EMBL" id="PQV58308.1"/>
    </source>
</evidence>
<dbReference type="GO" id="GO:0005886">
    <property type="term" value="C:plasma membrane"/>
    <property type="evidence" value="ECO:0007669"/>
    <property type="project" value="UniProtKB-SubCell"/>
</dbReference>
<keyword evidence="5 7" id="KW-1133">Transmembrane helix</keyword>
<feature type="transmembrane region" description="Helical" evidence="7">
    <location>
        <begin position="103"/>
        <end position="126"/>
    </location>
</feature>
<dbReference type="PANTHER" id="PTHR33452">
    <property type="entry name" value="OXIDOREDUCTASE CATD-RELATED"/>
    <property type="match status" value="1"/>
</dbReference>
<dbReference type="Proteomes" id="UP000238338">
    <property type="component" value="Unassembled WGS sequence"/>
</dbReference>
<dbReference type="Pfam" id="PF07681">
    <property type="entry name" value="DoxX"/>
    <property type="match status" value="1"/>
</dbReference>
<accession>A0A2S8SC65</accession>
<sequence length="134" mass="13895">MTHLPPIATLLARLFLSILFIVAGYGKLQDVAGFTAYMTSGGVPAIFAWPTIALELLGGLAILLGAFTRPAALALAGFSLLSALLFHFVPADQMQMTAFMKNLGLAGGFLLLAAHGAGGWSADALFTRKAPAFG</sequence>
<keyword evidence="6 7" id="KW-0472">Membrane</keyword>
<keyword evidence="3" id="KW-1003">Cell membrane</keyword>
<evidence type="ECO:0000313" key="9">
    <source>
        <dbReference type="Proteomes" id="UP000238338"/>
    </source>
</evidence>
<comment type="subcellular location">
    <subcellularLocation>
        <location evidence="1">Cell membrane</location>
        <topology evidence="1">Multi-pass membrane protein</topology>
    </subcellularLocation>
</comment>
<proteinExistence type="inferred from homology"/>
<feature type="transmembrane region" description="Helical" evidence="7">
    <location>
        <begin position="7"/>
        <end position="26"/>
    </location>
</feature>